<dbReference type="PANTHER" id="PTHR10209:SF881">
    <property type="entry name" value="FI07970P-RELATED"/>
    <property type="match status" value="1"/>
</dbReference>
<dbReference type="PRINTS" id="PR00682">
    <property type="entry name" value="IPNSYNTHASE"/>
</dbReference>
<dbReference type="InterPro" id="IPR005123">
    <property type="entry name" value="Oxoglu/Fe-dep_dioxygenase_dom"/>
</dbReference>
<keyword evidence="2 5" id="KW-0479">Metal-binding</keyword>
<dbReference type="Gene3D" id="2.60.120.330">
    <property type="entry name" value="B-lactam Antibiotic, Isopenicillin N Synthase, Chain"/>
    <property type="match status" value="1"/>
</dbReference>
<dbReference type="Pfam" id="PF14226">
    <property type="entry name" value="DIOX_N"/>
    <property type="match status" value="1"/>
</dbReference>
<evidence type="ECO:0000256" key="3">
    <source>
        <dbReference type="ARBA" id="ARBA00023002"/>
    </source>
</evidence>
<dbReference type="InterPro" id="IPR027443">
    <property type="entry name" value="IPNS-like_sf"/>
</dbReference>
<dbReference type="GO" id="GO:0044283">
    <property type="term" value="P:small molecule biosynthetic process"/>
    <property type="evidence" value="ECO:0007669"/>
    <property type="project" value="UniProtKB-ARBA"/>
</dbReference>
<protein>
    <recommendedName>
        <fullName evidence="6">Fe2OG dioxygenase domain-containing protein</fullName>
    </recommendedName>
</protein>
<evidence type="ECO:0000256" key="5">
    <source>
        <dbReference type="RuleBase" id="RU003682"/>
    </source>
</evidence>
<dbReference type="OrthoDB" id="288590at2759"/>
<dbReference type="EMBL" id="CAJPDT010000094">
    <property type="protein sequence ID" value="CAF9936770.1"/>
    <property type="molecule type" value="Genomic_DNA"/>
</dbReference>
<evidence type="ECO:0000259" key="6">
    <source>
        <dbReference type="PROSITE" id="PS51471"/>
    </source>
</evidence>
<dbReference type="Proteomes" id="UP000664534">
    <property type="component" value="Unassembled WGS sequence"/>
</dbReference>
<dbReference type="AlphaFoldDB" id="A0A8H3IZI2"/>
<organism evidence="7 8">
    <name type="scientific">Imshaugia aleurites</name>
    <dbReference type="NCBI Taxonomy" id="172621"/>
    <lineage>
        <taxon>Eukaryota</taxon>
        <taxon>Fungi</taxon>
        <taxon>Dikarya</taxon>
        <taxon>Ascomycota</taxon>
        <taxon>Pezizomycotina</taxon>
        <taxon>Lecanoromycetes</taxon>
        <taxon>OSLEUM clade</taxon>
        <taxon>Lecanoromycetidae</taxon>
        <taxon>Lecanorales</taxon>
        <taxon>Lecanorineae</taxon>
        <taxon>Parmeliaceae</taxon>
        <taxon>Imshaugia</taxon>
    </lineage>
</organism>
<comment type="caution">
    <text evidence="7">The sequence shown here is derived from an EMBL/GenBank/DDBJ whole genome shotgun (WGS) entry which is preliminary data.</text>
</comment>
<name>A0A8H3IZI2_9LECA</name>
<evidence type="ECO:0000256" key="1">
    <source>
        <dbReference type="ARBA" id="ARBA00008056"/>
    </source>
</evidence>
<comment type="similarity">
    <text evidence="1 5">Belongs to the iron/ascorbate-dependent oxidoreductase family.</text>
</comment>
<evidence type="ECO:0000313" key="8">
    <source>
        <dbReference type="Proteomes" id="UP000664534"/>
    </source>
</evidence>
<keyword evidence="4 5" id="KW-0408">Iron</keyword>
<dbReference type="GO" id="GO:0016491">
    <property type="term" value="F:oxidoreductase activity"/>
    <property type="evidence" value="ECO:0007669"/>
    <property type="project" value="UniProtKB-KW"/>
</dbReference>
<dbReference type="PROSITE" id="PS51471">
    <property type="entry name" value="FE2OG_OXY"/>
    <property type="match status" value="1"/>
</dbReference>
<keyword evidence="3 5" id="KW-0560">Oxidoreductase</keyword>
<gene>
    <name evidence="7" type="ORF">IMSHALPRED_010881</name>
</gene>
<evidence type="ECO:0000256" key="4">
    <source>
        <dbReference type="ARBA" id="ARBA00023004"/>
    </source>
</evidence>
<dbReference type="InterPro" id="IPR026992">
    <property type="entry name" value="DIOX_N"/>
</dbReference>
<dbReference type="InterPro" id="IPR044861">
    <property type="entry name" value="IPNS-like_FE2OG_OXY"/>
</dbReference>
<dbReference type="Pfam" id="PF03171">
    <property type="entry name" value="2OG-FeII_Oxy"/>
    <property type="match status" value="1"/>
</dbReference>
<dbReference type="SUPFAM" id="SSF51197">
    <property type="entry name" value="Clavaminate synthase-like"/>
    <property type="match status" value="1"/>
</dbReference>
<accession>A0A8H3IZI2</accession>
<reference evidence="7" key="1">
    <citation type="submission" date="2021-03" db="EMBL/GenBank/DDBJ databases">
        <authorList>
            <person name="Tagirdzhanova G."/>
        </authorList>
    </citation>
    <scope>NUCLEOTIDE SEQUENCE</scope>
</reference>
<feature type="domain" description="Fe2OG dioxygenase" evidence="6">
    <location>
        <begin position="184"/>
        <end position="295"/>
    </location>
</feature>
<keyword evidence="8" id="KW-1185">Reference proteome</keyword>
<dbReference type="GO" id="GO:0046872">
    <property type="term" value="F:metal ion binding"/>
    <property type="evidence" value="ECO:0007669"/>
    <property type="project" value="UniProtKB-KW"/>
</dbReference>
<proteinExistence type="inferred from homology"/>
<evidence type="ECO:0000256" key="2">
    <source>
        <dbReference type="ARBA" id="ARBA00022723"/>
    </source>
</evidence>
<sequence>MSSPPPDLSLPIIDLANLSTTTQSATTLSDLSSKLHTAFTTTGFAYLTNTPLTLTDHDILTLAHTLFALPHASKMAVAKRTFRPANSNTYRGYFPAQPSPDSLKEGFELGPTTTLPPTLSPLSPHTTINLNEPNIYPPHLPAPARASLETLHRELQALSSTLLSLLATALGQPPSFFAPYLHHSISTLRLLHYPAKKHAEANAAPRFACAPHTDSGLLTLLFQDATGGLEVQSAIVDDDIDGHWTPAPYVPGSIVVNVGDLMGRVSGGEYRATRHRVRSSPEGMDRYSVPFFFEPGAECVVRSVRDEGDRGVRYGEHVLGKMSGWAEFRDGGEGGMVGVESGGEIEVAA</sequence>
<dbReference type="PANTHER" id="PTHR10209">
    <property type="entry name" value="OXIDOREDUCTASE, 2OG-FE II OXYGENASE FAMILY PROTEIN"/>
    <property type="match status" value="1"/>
</dbReference>
<evidence type="ECO:0000313" key="7">
    <source>
        <dbReference type="EMBL" id="CAF9936770.1"/>
    </source>
</evidence>